<proteinExistence type="predicted"/>
<dbReference type="Proteomes" id="UP000195755">
    <property type="component" value="Chromosome"/>
</dbReference>
<sequence>MAVLTAGTAACDGGDANLSPDAKVKQAFDKLGRQKSLSAEIGFNASADQIFAAMKDQKDFKREHADMLADLRLSYSLSYDKPLKDVESEDENGEGSVALGSKDGKPLVEIRAFGADKVYLRGDLKGIGDLAAKVDKKGPGKSTGRPDFDELAKKADTLPSSMDSVKGALKGEWVAMDTKSFEAFSKANGKSDDKPKLDPKDQKQLFDALQKSLDGNATYKDAGKKNGADHVKVTVPAKKFADDLNKSLKPLQDKLGSKGKSDKVDGDLDKLKNKDVTLDVAVRDGMVSALTVDLAQLDDEVKGELPLTLGIKGGAGKVQAPAGAKELKPQDLIGAGMLLFSDKLGGGKDSDMGI</sequence>
<name>A0A1Z2L508_9ACTN</name>
<evidence type="ECO:0000313" key="2">
    <source>
        <dbReference type="Proteomes" id="UP000195755"/>
    </source>
</evidence>
<dbReference type="RefSeq" id="WP_087927488.1">
    <property type="nucleotide sequence ID" value="NZ_CP021744.1"/>
</dbReference>
<protein>
    <submittedName>
        <fullName evidence="1">Uncharacterized protein</fullName>
    </submittedName>
</protein>
<dbReference type="KEGG" id="salj:SMD11_3739"/>
<dbReference type="OrthoDB" id="4117056at2"/>
<evidence type="ECO:0000313" key="1">
    <source>
        <dbReference type="EMBL" id="ARZ69358.1"/>
    </source>
</evidence>
<dbReference type="AlphaFoldDB" id="A0A1Z2L508"/>
<dbReference type="EMBL" id="CP021744">
    <property type="protein sequence ID" value="ARZ69358.1"/>
    <property type="molecule type" value="Genomic_DNA"/>
</dbReference>
<gene>
    <name evidence="1" type="ORF">SMD11_3739</name>
</gene>
<organism evidence="1 2">
    <name type="scientific">Streptomyces albireticuli</name>
    <dbReference type="NCBI Taxonomy" id="1940"/>
    <lineage>
        <taxon>Bacteria</taxon>
        <taxon>Bacillati</taxon>
        <taxon>Actinomycetota</taxon>
        <taxon>Actinomycetes</taxon>
        <taxon>Kitasatosporales</taxon>
        <taxon>Streptomycetaceae</taxon>
        <taxon>Streptomyces</taxon>
    </lineage>
</organism>
<reference evidence="1 2" key="1">
    <citation type="submission" date="2017-06" db="EMBL/GenBank/DDBJ databases">
        <title>Streptomyces albireticuli Genome sequencing and assembly.</title>
        <authorList>
            <person name="Wang Y."/>
            <person name="Du B."/>
            <person name="Ding Y."/>
            <person name="Liu H."/>
            <person name="Hou Q."/>
            <person name="Liu K."/>
            <person name="Yao L."/>
            <person name="Wang C."/>
        </authorList>
    </citation>
    <scope>NUCLEOTIDE SEQUENCE [LARGE SCALE GENOMIC DNA]</scope>
    <source>
        <strain evidence="1 2">MDJK11</strain>
    </source>
</reference>
<accession>A0A1Z2L508</accession>